<dbReference type="EMBL" id="ABVL01000005">
    <property type="protein sequence ID" value="EDY20413.1"/>
    <property type="molecule type" value="Genomic_DNA"/>
</dbReference>
<accession>B4D099</accession>
<keyword evidence="4 6" id="KW-0472">Membrane</keyword>
<evidence type="ECO:0000256" key="2">
    <source>
        <dbReference type="ARBA" id="ARBA00022692"/>
    </source>
</evidence>
<sequence>MSDPTAPSSLPPESNPAPAAGAGAPPLPPQPATTDASTASPGASATGLAPNIAAALASFFTLIGGIAFLMLERKDKFVRFYAMQSVFLGGFWVALWIGLAIVFLILHGIPLIGTLLWLAGIVIRLAFLCVWAFTVYKAFSGKEWEIPYLGKLARQQLAKMESTTPDVPTAPTAS</sequence>
<reference evidence="7 8" key="1">
    <citation type="journal article" date="2011" name="J. Bacteriol.">
        <title>Genome sequence of Chthoniobacter flavus Ellin428, an aerobic heterotrophic soil bacterium.</title>
        <authorList>
            <person name="Kant R."/>
            <person name="van Passel M.W."/>
            <person name="Palva A."/>
            <person name="Lucas S."/>
            <person name="Lapidus A."/>
            <person name="Glavina Del Rio T."/>
            <person name="Dalin E."/>
            <person name="Tice H."/>
            <person name="Bruce D."/>
            <person name="Goodwin L."/>
            <person name="Pitluck S."/>
            <person name="Larimer F.W."/>
            <person name="Land M.L."/>
            <person name="Hauser L."/>
            <person name="Sangwan P."/>
            <person name="de Vos W.M."/>
            <person name="Janssen P.H."/>
            <person name="Smidt H."/>
        </authorList>
    </citation>
    <scope>NUCLEOTIDE SEQUENCE [LARGE SCALE GENOMIC DNA]</scope>
    <source>
        <strain evidence="7 8">Ellin428</strain>
    </source>
</reference>
<dbReference type="AlphaFoldDB" id="B4D099"/>
<dbReference type="STRING" id="497964.CfE428DRAFT_2337"/>
<name>B4D099_9BACT</name>
<evidence type="ECO:0000256" key="3">
    <source>
        <dbReference type="ARBA" id="ARBA00022989"/>
    </source>
</evidence>
<feature type="transmembrane region" description="Helical" evidence="6">
    <location>
        <begin position="115"/>
        <end position="136"/>
    </location>
</feature>
<keyword evidence="3 6" id="KW-1133">Transmembrane helix</keyword>
<dbReference type="PANTHER" id="PTHR36460">
    <property type="entry name" value="UPF0132 DOMAIN PROTEIN (AFU_ORTHOLOGUE AFUA_3G10255)"/>
    <property type="match status" value="1"/>
</dbReference>
<keyword evidence="2 6" id="KW-0812">Transmembrane</keyword>
<proteinExistence type="predicted"/>
<dbReference type="Proteomes" id="UP000005824">
    <property type="component" value="Unassembled WGS sequence"/>
</dbReference>
<feature type="transmembrane region" description="Helical" evidence="6">
    <location>
        <begin position="83"/>
        <end position="109"/>
    </location>
</feature>
<evidence type="ECO:0000256" key="6">
    <source>
        <dbReference type="SAM" id="Phobius"/>
    </source>
</evidence>
<comment type="subcellular location">
    <subcellularLocation>
        <location evidence="1">Membrane</location>
        <topology evidence="1">Multi-pass membrane protein</topology>
    </subcellularLocation>
</comment>
<feature type="compositionally biased region" description="Low complexity" evidence="5">
    <location>
        <begin position="32"/>
        <end position="42"/>
    </location>
</feature>
<gene>
    <name evidence="7" type="ORF">CfE428DRAFT_2337</name>
</gene>
<feature type="transmembrane region" description="Helical" evidence="6">
    <location>
        <begin position="52"/>
        <end position="71"/>
    </location>
</feature>
<evidence type="ECO:0000256" key="4">
    <source>
        <dbReference type="ARBA" id="ARBA00023136"/>
    </source>
</evidence>
<organism evidence="7 8">
    <name type="scientific">Chthoniobacter flavus Ellin428</name>
    <dbReference type="NCBI Taxonomy" id="497964"/>
    <lineage>
        <taxon>Bacteria</taxon>
        <taxon>Pseudomonadati</taxon>
        <taxon>Verrucomicrobiota</taxon>
        <taxon>Spartobacteria</taxon>
        <taxon>Chthoniobacterales</taxon>
        <taxon>Chthoniobacteraceae</taxon>
        <taxon>Chthoniobacter</taxon>
    </lineage>
</organism>
<dbReference type="GO" id="GO:0016020">
    <property type="term" value="C:membrane"/>
    <property type="evidence" value="ECO:0007669"/>
    <property type="project" value="UniProtKB-SubCell"/>
</dbReference>
<keyword evidence="8" id="KW-1185">Reference proteome</keyword>
<evidence type="ECO:0000313" key="7">
    <source>
        <dbReference type="EMBL" id="EDY20413.1"/>
    </source>
</evidence>
<dbReference type="InParanoid" id="B4D099"/>
<evidence type="ECO:0000256" key="5">
    <source>
        <dbReference type="SAM" id="MobiDB-lite"/>
    </source>
</evidence>
<evidence type="ECO:0008006" key="9">
    <source>
        <dbReference type="Google" id="ProtNLM"/>
    </source>
</evidence>
<evidence type="ECO:0000313" key="8">
    <source>
        <dbReference type="Proteomes" id="UP000005824"/>
    </source>
</evidence>
<dbReference type="PANTHER" id="PTHR36460:SF1">
    <property type="entry name" value="UPF0132 DOMAIN PROTEIN (AFU_ORTHOLOGUE AFUA_3G10255)"/>
    <property type="match status" value="1"/>
</dbReference>
<evidence type="ECO:0000256" key="1">
    <source>
        <dbReference type="ARBA" id="ARBA00004141"/>
    </source>
</evidence>
<comment type="caution">
    <text evidence="7">The sequence shown here is derived from an EMBL/GenBank/DDBJ whole genome shotgun (WGS) entry which is preliminary data.</text>
</comment>
<dbReference type="eggNOG" id="COG4818">
    <property type="taxonomic scope" value="Bacteria"/>
</dbReference>
<protein>
    <recommendedName>
        <fullName evidence="9">DUF4870 domain-containing protein</fullName>
    </recommendedName>
</protein>
<feature type="region of interest" description="Disordered" evidence="5">
    <location>
        <begin position="1"/>
        <end position="42"/>
    </location>
</feature>
<dbReference type="RefSeq" id="WP_006979662.1">
    <property type="nucleotide sequence ID" value="NZ_ABVL01000005.1"/>
</dbReference>